<dbReference type="Gene3D" id="3.90.1150.140">
    <property type="match status" value="1"/>
</dbReference>
<feature type="domain" description="Peptidoglycan beta-N-acetylmuramidase NamZ N-terminal" evidence="2">
    <location>
        <begin position="59"/>
        <end position="260"/>
    </location>
</feature>
<evidence type="ECO:0000259" key="3">
    <source>
        <dbReference type="Pfam" id="PF20732"/>
    </source>
</evidence>
<dbReference type="Gene3D" id="3.40.50.12170">
    <property type="entry name" value="Uncharacterised protein PF07075, DUF1343"/>
    <property type="match status" value="1"/>
</dbReference>
<evidence type="ECO:0000259" key="2">
    <source>
        <dbReference type="Pfam" id="PF07075"/>
    </source>
</evidence>
<sequence>MKKILVAFVTLTLVLTSLTMAFADKGESNGKGKGKKKSFQLGVEVLLDEQKHLIEGKRVGLITNPTGVDQELNSIVDRLYEDPDVELTALYGPEHGVRGDAQAGEYVEFYIDESTGLPVYSLYGQTRKPTPEMLENVDVLLFDIQDVGTRFYTYIYTMAYAMEAAAENDIEFIVLDRPNPLGGHKVEGPVLDPEYASFVGNYPIPLRHGMTVGELATLFNEEFDINADLTVVEMKKWKRNMYYDDTGLEWVLPSPNMPTLDTAIVYPGAALIEGTNVSEGRGTTKPFELIGAPFVNSKDFAAALNDLELPGVTFRAASFTPTISKHSGTLSHGVQIHIQNEKAYKPIETGLHIVKTLHDMYPDDFEFRAENSAGISFFDNLIGNGWIREAIENGESVKEMEKRWKHDLKEFEKVRRGYLLY</sequence>
<evidence type="ECO:0000313" key="5">
    <source>
        <dbReference type="Proteomes" id="UP001597221"/>
    </source>
</evidence>
<keyword evidence="1" id="KW-0732">Signal</keyword>
<dbReference type="RefSeq" id="WP_251512702.1">
    <property type="nucleotide sequence ID" value="NZ_JAMBON010000007.1"/>
</dbReference>
<feature type="chain" id="PRO_5045222055" evidence="1">
    <location>
        <begin position="24"/>
        <end position="421"/>
    </location>
</feature>
<proteinExistence type="predicted"/>
<dbReference type="Proteomes" id="UP001597221">
    <property type="component" value="Unassembled WGS sequence"/>
</dbReference>
<feature type="signal peptide" evidence="1">
    <location>
        <begin position="1"/>
        <end position="23"/>
    </location>
</feature>
<dbReference type="InterPro" id="IPR048502">
    <property type="entry name" value="NamZ_N"/>
</dbReference>
<evidence type="ECO:0000313" key="4">
    <source>
        <dbReference type="EMBL" id="MFD1606898.1"/>
    </source>
</evidence>
<accession>A0ABW4HMQ9</accession>
<dbReference type="PIRSF" id="PIRSF016719">
    <property type="entry name" value="UCP016719"/>
    <property type="match status" value="1"/>
</dbReference>
<organism evidence="4 5">
    <name type="scientific">Oceanobacillus luteolus</name>
    <dbReference type="NCBI Taxonomy" id="1274358"/>
    <lineage>
        <taxon>Bacteria</taxon>
        <taxon>Bacillati</taxon>
        <taxon>Bacillota</taxon>
        <taxon>Bacilli</taxon>
        <taxon>Bacillales</taxon>
        <taxon>Bacillaceae</taxon>
        <taxon>Oceanobacillus</taxon>
    </lineage>
</organism>
<dbReference type="PANTHER" id="PTHR42915:SF1">
    <property type="entry name" value="PEPTIDOGLYCAN BETA-N-ACETYLMURAMIDASE NAMZ"/>
    <property type="match status" value="1"/>
</dbReference>
<feature type="domain" description="Peptidoglycan beta-N-acetylmuramidase NamZ C-terminal" evidence="3">
    <location>
        <begin position="264"/>
        <end position="421"/>
    </location>
</feature>
<dbReference type="Pfam" id="PF20732">
    <property type="entry name" value="NamZ_C"/>
    <property type="match status" value="1"/>
</dbReference>
<evidence type="ECO:0000256" key="1">
    <source>
        <dbReference type="SAM" id="SignalP"/>
    </source>
</evidence>
<dbReference type="EMBL" id="JBHUDE010000017">
    <property type="protein sequence ID" value="MFD1606898.1"/>
    <property type="molecule type" value="Genomic_DNA"/>
</dbReference>
<protein>
    <submittedName>
        <fullName evidence="4">Exo-beta-N-acetylmuramidase NamZ domain-containing protein</fullName>
    </submittedName>
</protein>
<dbReference type="PANTHER" id="PTHR42915">
    <property type="entry name" value="HYPOTHETICAL 460 KDA PROTEIN IN FEUA-SIGW INTERGENIC REGION [PRECURSOR]"/>
    <property type="match status" value="1"/>
</dbReference>
<comment type="caution">
    <text evidence="4">The sequence shown here is derived from an EMBL/GenBank/DDBJ whole genome shotgun (WGS) entry which is preliminary data.</text>
</comment>
<keyword evidence="5" id="KW-1185">Reference proteome</keyword>
<reference evidence="5" key="1">
    <citation type="journal article" date="2019" name="Int. J. Syst. Evol. Microbiol.">
        <title>The Global Catalogue of Microorganisms (GCM) 10K type strain sequencing project: providing services to taxonomists for standard genome sequencing and annotation.</title>
        <authorList>
            <consortium name="The Broad Institute Genomics Platform"/>
            <consortium name="The Broad Institute Genome Sequencing Center for Infectious Disease"/>
            <person name="Wu L."/>
            <person name="Ma J."/>
        </authorList>
    </citation>
    <scope>NUCLEOTIDE SEQUENCE [LARGE SCALE GENOMIC DNA]</scope>
    <source>
        <strain evidence="5">CGMCC 1.12376</strain>
    </source>
</reference>
<dbReference type="Pfam" id="PF07075">
    <property type="entry name" value="NamZ_N"/>
    <property type="match status" value="1"/>
</dbReference>
<name>A0ABW4HMQ9_9BACI</name>
<dbReference type="InterPro" id="IPR048503">
    <property type="entry name" value="NamZ_C"/>
</dbReference>
<gene>
    <name evidence="4" type="ORF">ACFSBH_04450</name>
</gene>
<dbReference type="InterPro" id="IPR008302">
    <property type="entry name" value="NamZ"/>
</dbReference>